<evidence type="ECO:0000313" key="1">
    <source>
        <dbReference type="EMBL" id="KAI9246887.1"/>
    </source>
</evidence>
<comment type="caution">
    <text evidence="1">The sequence shown here is derived from an EMBL/GenBank/DDBJ whole genome shotgun (WGS) entry which is preliminary data.</text>
</comment>
<dbReference type="AlphaFoldDB" id="A0AAD5P8B7"/>
<gene>
    <name evidence="1" type="ORF">BDA99DRAFT_576436</name>
</gene>
<dbReference type="Proteomes" id="UP001209540">
    <property type="component" value="Unassembled WGS sequence"/>
</dbReference>
<accession>A0AAD5P8B7</accession>
<keyword evidence="2" id="KW-1185">Reference proteome</keyword>
<reference evidence="1" key="2">
    <citation type="submission" date="2023-02" db="EMBL/GenBank/DDBJ databases">
        <authorList>
            <consortium name="DOE Joint Genome Institute"/>
            <person name="Mondo S.J."/>
            <person name="Chang Y."/>
            <person name="Wang Y."/>
            <person name="Ahrendt S."/>
            <person name="Andreopoulos W."/>
            <person name="Barry K."/>
            <person name="Beard J."/>
            <person name="Benny G.L."/>
            <person name="Blankenship S."/>
            <person name="Bonito G."/>
            <person name="Cuomo C."/>
            <person name="Desiro A."/>
            <person name="Gervers K.A."/>
            <person name="Hundley H."/>
            <person name="Kuo A."/>
            <person name="LaButti K."/>
            <person name="Lang B.F."/>
            <person name="Lipzen A."/>
            <person name="O'Donnell K."/>
            <person name="Pangilinan J."/>
            <person name="Reynolds N."/>
            <person name="Sandor L."/>
            <person name="Smith M.W."/>
            <person name="Tsang A."/>
            <person name="Grigoriev I.V."/>
            <person name="Stajich J.E."/>
            <person name="Spatafora J.W."/>
        </authorList>
    </citation>
    <scope>NUCLEOTIDE SEQUENCE</scope>
    <source>
        <strain evidence="1">RSA 2281</strain>
    </source>
</reference>
<reference evidence="1" key="1">
    <citation type="journal article" date="2022" name="IScience">
        <title>Evolution of zygomycete secretomes and the origins of terrestrial fungal ecologies.</title>
        <authorList>
            <person name="Chang Y."/>
            <person name="Wang Y."/>
            <person name="Mondo S."/>
            <person name="Ahrendt S."/>
            <person name="Andreopoulos W."/>
            <person name="Barry K."/>
            <person name="Beard J."/>
            <person name="Benny G.L."/>
            <person name="Blankenship S."/>
            <person name="Bonito G."/>
            <person name="Cuomo C."/>
            <person name="Desiro A."/>
            <person name="Gervers K.A."/>
            <person name="Hundley H."/>
            <person name="Kuo A."/>
            <person name="LaButti K."/>
            <person name="Lang B.F."/>
            <person name="Lipzen A."/>
            <person name="O'Donnell K."/>
            <person name="Pangilinan J."/>
            <person name="Reynolds N."/>
            <person name="Sandor L."/>
            <person name="Smith M.E."/>
            <person name="Tsang A."/>
            <person name="Grigoriev I.V."/>
            <person name="Stajich J.E."/>
            <person name="Spatafora J.W."/>
        </authorList>
    </citation>
    <scope>NUCLEOTIDE SEQUENCE</scope>
    <source>
        <strain evidence="1">RSA 2281</strain>
    </source>
</reference>
<protein>
    <submittedName>
        <fullName evidence="1">Uncharacterized protein</fullName>
    </submittedName>
</protein>
<dbReference type="EMBL" id="JAIXMP010000044">
    <property type="protein sequence ID" value="KAI9246887.1"/>
    <property type="molecule type" value="Genomic_DNA"/>
</dbReference>
<evidence type="ECO:0000313" key="2">
    <source>
        <dbReference type="Proteomes" id="UP001209540"/>
    </source>
</evidence>
<proteinExistence type="predicted"/>
<name>A0AAD5P8B7_9FUNG</name>
<organism evidence="1 2">
    <name type="scientific">Phascolomyces articulosus</name>
    <dbReference type="NCBI Taxonomy" id="60185"/>
    <lineage>
        <taxon>Eukaryota</taxon>
        <taxon>Fungi</taxon>
        <taxon>Fungi incertae sedis</taxon>
        <taxon>Mucoromycota</taxon>
        <taxon>Mucoromycotina</taxon>
        <taxon>Mucoromycetes</taxon>
        <taxon>Mucorales</taxon>
        <taxon>Lichtheimiaceae</taxon>
        <taxon>Phascolomyces</taxon>
    </lineage>
</organism>
<sequence>MTTRITHEHEYNNVSSMKFLSHIPYEITCKICWTPCTMILGRRNCWKDLHIESLIDTDGKNRLSNHLLPPNTSHNIVSITLPQGPQGKQFIEPIRTYDFSKLTSLEIRRGFRFSTKEEKELYYNSYMRNYYANLSSVLIKLGQSLLSLGFSFWGEESGKGIPSLAQIL</sequence>